<dbReference type="KEGG" id="slp:Slip_0613"/>
<name>D7CL12_SYNLT</name>
<accession>D7CL12</accession>
<dbReference type="InterPro" id="IPR038494">
    <property type="entry name" value="IGPD_sf"/>
</dbReference>
<dbReference type="PANTHER" id="PTHR23133">
    <property type="entry name" value="IMIDAZOLEGLYCEROL-PHOSPHATE DEHYDRATASE HIS7"/>
    <property type="match status" value="1"/>
</dbReference>
<keyword evidence="4 6" id="KW-0368">Histidine biosynthesis</keyword>
<dbReference type="GO" id="GO:0004424">
    <property type="term" value="F:imidazoleglycerol-phosphate dehydratase activity"/>
    <property type="evidence" value="ECO:0007669"/>
    <property type="project" value="UniProtKB-UniRule"/>
</dbReference>
<proteinExistence type="inferred from homology"/>
<dbReference type="FunFam" id="3.30.230.40:FF:000001">
    <property type="entry name" value="Imidazoleglycerol-phosphate dehydratase HisB"/>
    <property type="match status" value="1"/>
</dbReference>
<dbReference type="HOGENOM" id="CLU_044308_3_0_9"/>
<comment type="subcellular location">
    <subcellularLocation>
        <location evidence="6 7">Cytoplasm</location>
    </subcellularLocation>
</comment>
<evidence type="ECO:0000256" key="4">
    <source>
        <dbReference type="ARBA" id="ARBA00023102"/>
    </source>
</evidence>
<comment type="catalytic activity">
    <reaction evidence="6 7">
        <text>D-erythro-1-(imidazol-4-yl)glycerol 3-phosphate = 3-(imidazol-4-yl)-2-oxopropyl phosphate + H2O</text>
        <dbReference type="Rhea" id="RHEA:11040"/>
        <dbReference type="ChEBI" id="CHEBI:15377"/>
        <dbReference type="ChEBI" id="CHEBI:57766"/>
        <dbReference type="ChEBI" id="CHEBI:58278"/>
        <dbReference type="EC" id="4.2.1.19"/>
    </reaction>
</comment>
<evidence type="ECO:0000256" key="1">
    <source>
        <dbReference type="ARBA" id="ARBA00005047"/>
    </source>
</evidence>
<dbReference type="EMBL" id="CP002048">
    <property type="protein sequence ID" value="ADI01397.1"/>
    <property type="molecule type" value="Genomic_DNA"/>
</dbReference>
<protein>
    <recommendedName>
        <fullName evidence="2 6">Imidazoleglycerol-phosphate dehydratase</fullName>
        <shortName evidence="6">IGPD</shortName>
        <ecNumber evidence="6 7">4.2.1.19</ecNumber>
    </recommendedName>
</protein>
<dbReference type="eggNOG" id="COG0131">
    <property type="taxonomic scope" value="Bacteria"/>
</dbReference>
<dbReference type="GO" id="GO:0005737">
    <property type="term" value="C:cytoplasm"/>
    <property type="evidence" value="ECO:0007669"/>
    <property type="project" value="UniProtKB-SubCell"/>
</dbReference>
<keyword evidence="6" id="KW-0963">Cytoplasm</keyword>
<dbReference type="GO" id="GO:0000105">
    <property type="term" value="P:L-histidine biosynthetic process"/>
    <property type="evidence" value="ECO:0007669"/>
    <property type="project" value="UniProtKB-UniRule"/>
</dbReference>
<evidence type="ECO:0000256" key="6">
    <source>
        <dbReference type="HAMAP-Rule" id="MF_00076"/>
    </source>
</evidence>
<evidence type="ECO:0000256" key="2">
    <source>
        <dbReference type="ARBA" id="ARBA00016664"/>
    </source>
</evidence>
<dbReference type="PROSITE" id="PS00955">
    <property type="entry name" value="IGP_DEHYDRATASE_2"/>
    <property type="match status" value="1"/>
</dbReference>
<dbReference type="EC" id="4.2.1.19" evidence="6 7"/>
<sequence length="198" mass="22096">MSDEIRSAEIHRKTTETEILLRMELDGTGSYQIDTEMPFLGHMLALFSMHSLCNLKVWARGDTEVDDHHTVEDIGLCFGLALKQAIGDKKGLRRYGSATIPMDEALARVVVDLSGRPYLSYHVPVPGERVGTFATELVEEFFRAVVNSAGITLHIDLIRGSNSHHILEAVFKAFARALKEAIEYEPRVEGVWSTKGKL</sequence>
<dbReference type="InterPro" id="IPR020565">
    <property type="entry name" value="ImidazoleglycerP_deHydtase_CS"/>
</dbReference>
<evidence type="ECO:0000313" key="9">
    <source>
        <dbReference type="Proteomes" id="UP000000378"/>
    </source>
</evidence>
<dbReference type="AlphaFoldDB" id="D7CL12"/>
<reference evidence="8 9" key="2">
    <citation type="journal article" date="2010" name="Stand. Genomic Sci.">
        <title>Complete genome sequence of Syntrophothermus lipocalidus type strain (TGB-C1).</title>
        <authorList>
            <person name="Djao O.D."/>
            <person name="Zhang X."/>
            <person name="Lucas S."/>
            <person name="Lapidus A."/>
            <person name="Del Rio T.G."/>
            <person name="Nolan M."/>
            <person name="Tice H."/>
            <person name="Cheng J.F."/>
            <person name="Han C."/>
            <person name="Tapia R."/>
            <person name="Goodwin L."/>
            <person name="Pitluck S."/>
            <person name="Liolios K."/>
            <person name="Ivanova N."/>
            <person name="Mavromatis K."/>
            <person name="Mikhailova N."/>
            <person name="Ovchinnikova G."/>
            <person name="Pati A."/>
            <person name="Brambilla E."/>
            <person name="Chen A."/>
            <person name="Palaniappan K."/>
            <person name="Land M."/>
            <person name="Hauser L."/>
            <person name="Chang Y.J."/>
            <person name="Jeffries C.D."/>
            <person name="Rohde M."/>
            <person name="Sikorski J."/>
            <person name="Spring S."/>
            <person name="Goker M."/>
            <person name="Detter J.C."/>
            <person name="Woyke T."/>
            <person name="Bristow J."/>
            <person name="Eisen J.A."/>
            <person name="Markowitz V."/>
            <person name="Hugenholtz P."/>
            <person name="Kyrpides N.C."/>
            <person name="Klenk H.P."/>
        </authorList>
    </citation>
    <scope>NUCLEOTIDE SEQUENCE [LARGE SCALE GENOMIC DNA]</scope>
    <source>
        <strain evidence="9">DSM 12680 / TGB-C1</strain>
    </source>
</reference>
<organism evidence="8 9">
    <name type="scientific">Syntrophothermus lipocalidus (strain DSM 12680 / TGB-C1)</name>
    <dbReference type="NCBI Taxonomy" id="643648"/>
    <lineage>
        <taxon>Bacteria</taxon>
        <taxon>Bacillati</taxon>
        <taxon>Bacillota</taxon>
        <taxon>Clostridia</taxon>
        <taxon>Eubacteriales</taxon>
        <taxon>Syntrophomonadaceae</taxon>
        <taxon>Syntrophothermus</taxon>
    </lineage>
</organism>
<evidence type="ECO:0000256" key="5">
    <source>
        <dbReference type="ARBA" id="ARBA00023239"/>
    </source>
</evidence>
<dbReference type="PROSITE" id="PS00954">
    <property type="entry name" value="IGP_DEHYDRATASE_1"/>
    <property type="match status" value="1"/>
</dbReference>
<dbReference type="Proteomes" id="UP000000378">
    <property type="component" value="Chromosome"/>
</dbReference>
<dbReference type="InterPro" id="IPR020568">
    <property type="entry name" value="Ribosomal_Su5_D2-typ_SF"/>
</dbReference>
<reference evidence="9" key="1">
    <citation type="journal article" date="2010" name="Stand. Genomic Sci.">
        <title>Complete genome sequence of Syntrophothermus lipocalidus type strain (TGB-C1T).</title>
        <authorList>
            <consortium name="US DOE Joint Genome Institute (JGI-PGF)"/>
            <person name="Djao O."/>
            <person name="Zhang X."/>
            <person name="Lucas S."/>
            <person name="Lapidus A."/>
            <person name="Glavina Del Rio T."/>
            <person name="Nolan M."/>
            <person name="Tice H."/>
            <person name="Cheng J."/>
            <person name="Han C."/>
            <person name="Tapia R."/>
            <person name="Goodwin L."/>
            <person name="Pitluck S."/>
            <person name="Liolios K."/>
            <person name="Ivanova N."/>
            <person name="Mavromatis K."/>
            <person name="Mikhailova N."/>
            <person name="Ovchinnikova G."/>
            <person name="Pati A."/>
            <person name="Brambilla E."/>
            <person name="Chen A."/>
            <person name="Palaniappan K."/>
            <person name="Land M."/>
            <person name="Hauser L."/>
            <person name="Chang Y."/>
            <person name="Jeffries C."/>
            <person name="Rohde M."/>
            <person name="Sikorski J."/>
            <person name="Spring S."/>
            <person name="Goker M."/>
            <person name="Detter J."/>
            <person name="Woyke T."/>
            <person name="Bristow J."/>
            <person name="Eisen J."/>
            <person name="Markowitz V."/>
            <person name="Hugenholtz P."/>
            <person name="Kyrpides N."/>
            <person name="Klenk H."/>
        </authorList>
    </citation>
    <scope>NUCLEOTIDE SEQUENCE [LARGE SCALE GENOMIC DNA]</scope>
    <source>
        <strain evidence="9">DSM 12680 / TGB-C1</strain>
    </source>
</reference>
<evidence type="ECO:0000256" key="7">
    <source>
        <dbReference type="RuleBase" id="RU000599"/>
    </source>
</evidence>
<comment type="similarity">
    <text evidence="6 7">Belongs to the imidazoleglycerol-phosphate dehydratase family.</text>
</comment>
<dbReference type="Gene3D" id="3.30.230.40">
    <property type="entry name" value="Imidazole glycerol phosphate dehydratase, domain 1"/>
    <property type="match status" value="2"/>
</dbReference>
<dbReference type="Pfam" id="PF00475">
    <property type="entry name" value="IGPD"/>
    <property type="match status" value="1"/>
</dbReference>
<dbReference type="CDD" id="cd07914">
    <property type="entry name" value="IGPD"/>
    <property type="match status" value="1"/>
</dbReference>
<dbReference type="FunFam" id="3.30.230.40:FF:000003">
    <property type="entry name" value="Imidazoleglycerol-phosphate dehydratase HisB"/>
    <property type="match status" value="1"/>
</dbReference>
<dbReference type="STRING" id="643648.Slip_0613"/>
<comment type="pathway">
    <text evidence="1 6 7">Amino-acid biosynthesis; L-histidine biosynthesis; L-histidine from 5-phospho-alpha-D-ribose 1-diphosphate: step 6/9.</text>
</comment>
<keyword evidence="5 6" id="KW-0456">Lyase</keyword>
<dbReference type="SUPFAM" id="SSF54211">
    <property type="entry name" value="Ribosomal protein S5 domain 2-like"/>
    <property type="match status" value="2"/>
</dbReference>
<dbReference type="InterPro" id="IPR000807">
    <property type="entry name" value="ImidazoleglycerolP_deHydtase"/>
</dbReference>
<dbReference type="PANTHER" id="PTHR23133:SF2">
    <property type="entry name" value="IMIDAZOLEGLYCEROL-PHOSPHATE DEHYDRATASE"/>
    <property type="match status" value="1"/>
</dbReference>
<evidence type="ECO:0000256" key="3">
    <source>
        <dbReference type="ARBA" id="ARBA00022605"/>
    </source>
</evidence>
<keyword evidence="3 6" id="KW-0028">Amino-acid biosynthesis</keyword>
<dbReference type="NCBIfam" id="NF002111">
    <property type="entry name" value="PRK00951.2-1"/>
    <property type="match status" value="1"/>
</dbReference>
<dbReference type="HAMAP" id="MF_00076">
    <property type="entry name" value="HisB"/>
    <property type="match status" value="1"/>
</dbReference>
<dbReference type="RefSeq" id="WP_013174799.1">
    <property type="nucleotide sequence ID" value="NC_014220.1"/>
</dbReference>
<dbReference type="NCBIfam" id="NF002114">
    <property type="entry name" value="PRK00951.2-4"/>
    <property type="match status" value="1"/>
</dbReference>
<keyword evidence="9" id="KW-1185">Reference proteome</keyword>
<dbReference type="UniPathway" id="UPA00031">
    <property type="reaction ID" value="UER00011"/>
</dbReference>
<evidence type="ECO:0000313" key="8">
    <source>
        <dbReference type="EMBL" id="ADI01397.1"/>
    </source>
</evidence>
<gene>
    <name evidence="6" type="primary">hisB</name>
    <name evidence="8" type="ordered locus">Slip_0613</name>
</gene>